<dbReference type="SUPFAM" id="SSF142823">
    <property type="entry name" value="ComB-like"/>
    <property type="match status" value="1"/>
</dbReference>
<dbReference type="GO" id="GO:0000287">
    <property type="term" value="F:magnesium ion binding"/>
    <property type="evidence" value="ECO:0007669"/>
    <property type="project" value="InterPro"/>
</dbReference>
<dbReference type="RefSeq" id="WP_104095602.1">
    <property type="nucleotide sequence ID" value="NZ_JACHBP010000001.1"/>
</dbReference>
<evidence type="ECO:0000256" key="1">
    <source>
        <dbReference type="ARBA" id="ARBA00021948"/>
    </source>
</evidence>
<keyword evidence="3" id="KW-1185">Reference proteome</keyword>
<dbReference type="Proteomes" id="UP000298488">
    <property type="component" value="Unassembled WGS sequence"/>
</dbReference>
<sequence>MNHPHDQSQYQVRFDWGLAGAETVAAGVDVIVVVDVLSSPSGSGVALGSRPAQKPAAPGAAIVAGSLRNRTAVAEWVLARQSEKGDRFAVAIIASGEARADGSVRFAVEDQLAAGAIIDALAAVGIDYCSPEAAAACAAFTGLRGAIGHLVSASASGKELIEQGFAVDIERASEVDSSTAVPVLKEYAFGG</sequence>
<protein>
    <recommendedName>
        <fullName evidence="1">Probable 2-phosphosulfolactate phosphatase</fullName>
    </recommendedName>
</protein>
<comment type="caution">
    <text evidence="2">The sequence shown here is derived from an EMBL/GenBank/DDBJ whole genome shotgun (WGS) entry which is preliminary data.</text>
</comment>
<dbReference type="EMBL" id="SOFI01000003">
    <property type="protein sequence ID" value="TFB79731.1"/>
    <property type="molecule type" value="Genomic_DNA"/>
</dbReference>
<dbReference type="GO" id="GO:0050532">
    <property type="term" value="F:2-phosphosulfolactate phosphatase activity"/>
    <property type="evidence" value="ECO:0007669"/>
    <property type="project" value="InterPro"/>
</dbReference>
<evidence type="ECO:0000313" key="2">
    <source>
        <dbReference type="EMBL" id="TFB79731.1"/>
    </source>
</evidence>
<gene>
    <name evidence="2" type="ORF">E3N84_06545</name>
</gene>
<dbReference type="Pfam" id="PF04029">
    <property type="entry name" value="2-ph_phosp"/>
    <property type="match status" value="1"/>
</dbReference>
<organism evidence="2 3">
    <name type="scientific">Terrimesophilobacter mesophilus</name>
    <dbReference type="NCBI Taxonomy" id="433647"/>
    <lineage>
        <taxon>Bacteria</taxon>
        <taxon>Bacillati</taxon>
        <taxon>Actinomycetota</taxon>
        <taxon>Actinomycetes</taxon>
        <taxon>Micrococcales</taxon>
        <taxon>Microbacteriaceae</taxon>
        <taxon>Terrimesophilobacter</taxon>
    </lineage>
</organism>
<proteinExistence type="predicted"/>
<dbReference type="Gene3D" id="3.90.1560.10">
    <property type="entry name" value="ComB-like"/>
    <property type="match status" value="1"/>
</dbReference>
<dbReference type="InterPro" id="IPR036702">
    <property type="entry name" value="ComB-like_sf"/>
</dbReference>
<dbReference type="InterPro" id="IPR005238">
    <property type="entry name" value="ComB-like"/>
</dbReference>
<name>A0A4R8V988_9MICO</name>
<reference evidence="2 3" key="1">
    <citation type="submission" date="2019-03" db="EMBL/GenBank/DDBJ databases">
        <title>Genomics of glacier-inhabiting Cryobacterium strains.</title>
        <authorList>
            <person name="Liu Q."/>
            <person name="Xin Y.-H."/>
        </authorList>
    </citation>
    <scope>NUCLEOTIDE SEQUENCE [LARGE SCALE GENOMIC DNA]</scope>
    <source>
        <strain evidence="2 3">CGMCC 1.10440</strain>
    </source>
</reference>
<dbReference type="AlphaFoldDB" id="A0A4R8V988"/>
<accession>A0A4R8V988</accession>
<dbReference type="OrthoDB" id="8588453at2"/>
<evidence type="ECO:0000313" key="3">
    <source>
        <dbReference type="Proteomes" id="UP000298488"/>
    </source>
</evidence>